<dbReference type="STRING" id="857265.WG78_01560"/>
<reference evidence="2 3" key="1">
    <citation type="submission" date="2015-07" db="EMBL/GenBank/DDBJ databases">
        <title>Draft genome sequence of the Amantichitinum ursilacus IGB-41, a new chitin-degrading bacterium.</title>
        <authorList>
            <person name="Kirstahler P."/>
            <person name="Guenther M."/>
            <person name="Grumaz C."/>
            <person name="Rupp S."/>
            <person name="Zibek S."/>
            <person name="Sohn K."/>
        </authorList>
    </citation>
    <scope>NUCLEOTIDE SEQUENCE [LARGE SCALE GENOMIC DNA]</scope>
    <source>
        <strain evidence="2 3">IGB-41</strain>
    </source>
</reference>
<accession>A0A0N0XLA2</accession>
<gene>
    <name evidence="2" type="ORF">WG78_01560</name>
</gene>
<protein>
    <submittedName>
        <fullName evidence="2">Uncharacterized protein</fullName>
    </submittedName>
</protein>
<dbReference type="AlphaFoldDB" id="A0A0N0XLA2"/>
<evidence type="ECO:0000313" key="2">
    <source>
        <dbReference type="EMBL" id="KPC55303.1"/>
    </source>
</evidence>
<evidence type="ECO:0000256" key="1">
    <source>
        <dbReference type="SAM" id="MobiDB-lite"/>
    </source>
</evidence>
<dbReference type="EMBL" id="LAQT01000001">
    <property type="protein sequence ID" value="KPC55303.1"/>
    <property type="molecule type" value="Genomic_DNA"/>
</dbReference>
<keyword evidence="3" id="KW-1185">Reference proteome</keyword>
<name>A0A0N0XLA2_9NEIS</name>
<evidence type="ECO:0000313" key="3">
    <source>
        <dbReference type="Proteomes" id="UP000037939"/>
    </source>
</evidence>
<feature type="region of interest" description="Disordered" evidence="1">
    <location>
        <begin position="1"/>
        <end position="43"/>
    </location>
</feature>
<comment type="caution">
    <text evidence="2">The sequence shown here is derived from an EMBL/GenBank/DDBJ whole genome shotgun (WGS) entry which is preliminary data.</text>
</comment>
<dbReference type="RefSeq" id="WP_053936015.1">
    <property type="nucleotide sequence ID" value="NZ_LAQT01000001.1"/>
</dbReference>
<sequence length="97" mass="10817">MKHTADFVTAELPGMPKATRRGRPCVGLRPMTSAERKRRSRQNRLQLALKSGDVANVQIPVQLNAVVDERTRRLLKEKAEARGVTIGALLDEWVATL</sequence>
<dbReference type="Proteomes" id="UP000037939">
    <property type="component" value="Unassembled WGS sequence"/>
</dbReference>
<proteinExistence type="predicted"/>
<organism evidence="2 3">
    <name type="scientific">Amantichitinum ursilacus</name>
    <dbReference type="NCBI Taxonomy" id="857265"/>
    <lineage>
        <taxon>Bacteria</taxon>
        <taxon>Pseudomonadati</taxon>
        <taxon>Pseudomonadota</taxon>
        <taxon>Betaproteobacteria</taxon>
        <taxon>Neisseriales</taxon>
        <taxon>Chitinibacteraceae</taxon>
        <taxon>Amantichitinum</taxon>
    </lineage>
</organism>
<dbReference type="OrthoDB" id="8590856at2"/>